<dbReference type="InterPro" id="IPR046364">
    <property type="entry name" value="Exo70_C"/>
</dbReference>
<evidence type="ECO:0000256" key="4">
    <source>
        <dbReference type="SAM" id="MobiDB-lite"/>
    </source>
</evidence>
<reference evidence="6 7" key="1">
    <citation type="submission" date="2024-04" db="EMBL/GenBank/DDBJ databases">
        <title>The reference genome of an endangered Asteraceae, Deinandra increscens subsp. villosa, native to the Central Coast of California.</title>
        <authorList>
            <person name="Guilliams M."/>
            <person name="Hasenstab-Lehman K."/>
            <person name="Meyer R."/>
            <person name="Mcevoy S."/>
        </authorList>
    </citation>
    <scope>NUCLEOTIDE SEQUENCE [LARGE SCALE GENOMIC DNA]</scope>
    <source>
        <tissue evidence="6">Leaf</tissue>
    </source>
</reference>
<protein>
    <recommendedName>
        <fullName evidence="3">Exocyst subunit Exo70 family protein</fullName>
    </recommendedName>
</protein>
<keyword evidence="3" id="KW-0653">Protein transport</keyword>
<keyword evidence="3" id="KW-0268">Exocytosis</keyword>
<dbReference type="PANTHER" id="PTHR12542">
    <property type="entry name" value="EXOCYST COMPLEX PROTEIN EXO70"/>
    <property type="match status" value="1"/>
</dbReference>
<dbReference type="InterPro" id="IPR004140">
    <property type="entry name" value="Exo70"/>
</dbReference>
<evidence type="ECO:0000256" key="2">
    <source>
        <dbReference type="ARBA" id="ARBA00022448"/>
    </source>
</evidence>
<comment type="similarity">
    <text evidence="1 3">Belongs to the EXO70 family.</text>
</comment>
<dbReference type="GO" id="GO:0005546">
    <property type="term" value="F:phosphatidylinositol-4,5-bisphosphate binding"/>
    <property type="evidence" value="ECO:0007669"/>
    <property type="project" value="InterPro"/>
</dbReference>
<comment type="function">
    <text evidence="3">Component of the exocyst complex.</text>
</comment>
<feature type="region of interest" description="Disordered" evidence="4">
    <location>
        <begin position="149"/>
        <end position="189"/>
    </location>
</feature>
<dbReference type="Proteomes" id="UP001408789">
    <property type="component" value="Unassembled WGS sequence"/>
</dbReference>
<dbReference type="AlphaFoldDB" id="A0AAP0CF50"/>
<feature type="domain" description="Exocyst complex subunit Exo70 C-terminal" evidence="5">
    <location>
        <begin position="258"/>
        <end position="620"/>
    </location>
</feature>
<dbReference type="Pfam" id="PF20669">
    <property type="entry name" value="Exo70_N"/>
    <property type="match status" value="1"/>
</dbReference>
<accession>A0AAP0CF50</accession>
<sequence length="633" mass="72482">MEDKDLPPSDNPTGNAKLSDEPPPQDGNNNLYENIDRFISLLPADSSSSPPEIGDSIQKFSDLFDAKVVEYESGSKRWIQLEEDESTRFLESVDRTAKLLKSLSRFHHEENYAVEINRMSGIQQRALSLLEAEFKSMLDDYHSSYDRDPGFDEAKTKQLSSSSSNVQDASEPELADQAESQPERDEFHGYSDGMVADLSKLAGGLIGGGHETECSELYFFVRRNAMEQNLKLSRFEKFSIDETQKMQWEPIEKEVSVWMKTFRNFCTSVLPSERKLVNAVFSGHTAISDALFGNLTRIILFYFLSFAEAVMMTKRSAEKLFKFLDIYEALRDSIPEVEKLLSDEWLPQVKSAATLISTTLGESIFNIFIELENSIKSDTAKTPVPGGAVHPLTRYTMNYLKYACEYSDTLEQVFRDHKKIDRAYSVDEDQAQNNNHHHGSPFQSQLAKIMDLLDLNLETKSRLYKDPSLSLIFMMNNGRYILQKTKGTGEMRSLMGDPWVRKRSSDLRSYHTNYKRETWTKLLQCLSHEGLSVNGKVMKPVLKERFKSFNGMFDEIHRSQTTWVVSDEQLQSELRVSISAIVIPAYRSFMGRFSQVFTPGRQTEKYIKYQPEDIETCIEELFDGSAAQQSKKR</sequence>
<keyword evidence="2 3" id="KW-0813">Transport</keyword>
<evidence type="ECO:0000313" key="6">
    <source>
        <dbReference type="EMBL" id="KAK9052283.1"/>
    </source>
</evidence>
<dbReference type="GO" id="GO:0000145">
    <property type="term" value="C:exocyst"/>
    <property type="evidence" value="ECO:0007669"/>
    <property type="project" value="InterPro"/>
</dbReference>
<dbReference type="SUPFAM" id="SSF74788">
    <property type="entry name" value="Cullin repeat-like"/>
    <property type="match status" value="1"/>
</dbReference>
<organism evidence="6 7">
    <name type="scientific">Deinandra increscens subsp. villosa</name>
    <dbReference type="NCBI Taxonomy" id="3103831"/>
    <lineage>
        <taxon>Eukaryota</taxon>
        <taxon>Viridiplantae</taxon>
        <taxon>Streptophyta</taxon>
        <taxon>Embryophyta</taxon>
        <taxon>Tracheophyta</taxon>
        <taxon>Spermatophyta</taxon>
        <taxon>Magnoliopsida</taxon>
        <taxon>eudicotyledons</taxon>
        <taxon>Gunneridae</taxon>
        <taxon>Pentapetalae</taxon>
        <taxon>asterids</taxon>
        <taxon>campanulids</taxon>
        <taxon>Asterales</taxon>
        <taxon>Asteraceae</taxon>
        <taxon>Asteroideae</taxon>
        <taxon>Heliantheae alliance</taxon>
        <taxon>Madieae</taxon>
        <taxon>Madiinae</taxon>
        <taxon>Deinandra</taxon>
    </lineage>
</organism>
<feature type="region of interest" description="Disordered" evidence="4">
    <location>
        <begin position="1"/>
        <end position="31"/>
    </location>
</feature>
<dbReference type="EMBL" id="JBCNJP010000027">
    <property type="protein sequence ID" value="KAK9052283.1"/>
    <property type="molecule type" value="Genomic_DNA"/>
</dbReference>
<name>A0AAP0CF50_9ASTR</name>
<evidence type="ECO:0000313" key="7">
    <source>
        <dbReference type="Proteomes" id="UP001408789"/>
    </source>
</evidence>
<dbReference type="PANTHER" id="PTHR12542:SF127">
    <property type="entry name" value="EXOCYST COMPLEX COMPONENT EXO70C1"/>
    <property type="match status" value="1"/>
</dbReference>
<proteinExistence type="inferred from homology"/>
<evidence type="ECO:0000256" key="3">
    <source>
        <dbReference type="RuleBase" id="RU365026"/>
    </source>
</evidence>
<dbReference type="InterPro" id="IPR016159">
    <property type="entry name" value="Cullin_repeat-like_dom_sf"/>
</dbReference>
<dbReference type="GO" id="GO:0006887">
    <property type="term" value="P:exocytosis"/>
    <property type="evidence" value="ECO:0007669"/>
    <property type="project" value="UniProtKB-KW"/>
</dbReference>
<comment type="caution">
    <text evidence="6">The sequence shown here is derived from an EMBL/GenBank/DDBJ whole genome shotgun (WGS) entry which is preliminary data.</text>
</comment>
<keyword evidence="7" id="KW-1185">Reference proteome</keyword>
<dbReference type="Pfam" id="PF03081">
    <property type="entry name" value="Exo70_C"/>
    <property type="match status" value="1"/>
</dbReference>
<gene>
    <name evidence="6" type="ORF">SSX86_028912</name>
</gene>
<dbReference type="Gene3D" id="1.20.1280.170">
    <property type="entry name" value="Exocyst complex component Exo70"/>
    <property type="match status" value="1"/>
</dbReference>
<dbReference type="GO" id="GO:0015031">
    <property type="term" value="P:protein transport"/>
    <property type="evidence" value="ECO:0007669"/>
    <property type="project" value="UniProtKB-KW"/>
</dbReference>
<feature type="compositionally biased region" description="Polar residues" evidence="4">
    <location>
        <begin position="157"/>
        <end position="168"/>
    </location>
</feature>
<evidence type="ECO:0000259" key="5">
    <source>
        <dbReference type="Pfam" id="PF03081"/>
    </source>
</evidence>
<evidence type="ECO:0000256" key="1">
    <source>
        <dbReference type="ARBA" id="ARBA00006756"/>
    </source>
</evidence>